<dbReference type="InterPro" id="IPR049912">
    <property type="entry name" value="CRESS_DNA_REP"/>
</dbReference>
<evidence type="ECO:0000256" key="3">
    <source>
        <dbReference type="ARBA" id="ARBA00004147"/>
    </source>
</evidence>
<sequence>METVENGNTSLGNTKARDVSFGGKARAYQLTLNEVERYDELKDYLTGLKATDYYIACKEEAPTTGHEHIHIYVHFNNARKLSIKKCCNAHIEVCRGTPQQNIDYILKDGNVIDEIGKRPHQGGYNIKDLKKLSNDELEELPAIYYNTVKKIQDERNKVFTIKDFRKQTKIYYIFGPSGVGKTNKALDIIEEHKELSETFNIVKYENNFWLGASETEKIALYDDFRDSHLKASEFINFIDYNKHFMNIKGGSIKNNYELVIITSVQSPYTIYRNMEDEPRKQWLRRMEIINLGKETIEEQINMLIDD</sequence>
<keyword evidence="11" id="KW-0479">Metal-binding</keyword>
<evidence type="ECO:0000256" key="10">
    <source>
        <dbReference type="ARBA" id="ARBA00022722"/>
    </source>
</evidence>
<evidence type="ECO:0000256" key="18">
    <source>
        <dbReference type="ARBA" id="ARBA00023125"/>
    </source>
</evidence>
<name>A0AAE6XNM5_9VIRU</name>
<comment type="cofactor">
    <cofactor evidence="2">
        <name>Mg(2+)</name>
        <dbReference type="ChEBI" id="CHEBI:18420"/>
    </cofactor>
</comment>
<evidence type="ECO:0000256" key="2">
    <source>
        <dbReference type="ARBA" id="ARBA00001946"/>
    </source>
</evidence>
<evidence type="ECO:0000256" key="1">
    <source>
        <dbReference type="ARBA" id="ARBA00001936"/>
    </source>
</evidence>
<comment type="catalytic activity">
    <reaction evidence="22">
        <text>ATP + H2O = ADP + phosphate + H(+)</text>
        <dbReference type="Rhea" id="RHEA:13065"/>
        <dbReference type="ChEBI" id="CHEBI:15377"/>
        <dbReference type="ChEBI" id="CHEBI:15378"/>
        <dbReference type="ChEBI" id="CHEBI:30616"/>
        <dbReference type="ChEBI" id="CHEBI:43474"/>
        <dbReference type="ChEBI" id="CHEBI:456216"/>
    </reaction>
</comment>
<evidence type="ECO:0000256" key="13">
    <source>
        <dbReference type="ARBA" id="ARBA00022759"/>
    </source>
</evidence>
<keyword evidence="18" id="KW-0238">DNA-binding</keyword>
<keyword evidence="14" id="KW-0378">Hydrolase</keyword>
<comment type="similarity">
    <text evidence="4">Belongs to the nanoviruses/circoviruses replication-associated protein family.</text>
</comment>
<dbReference type="GO" id="GO:0016787">
    <property type="term" value="F:hydrolase activity"/>
    <property type="evidence" value="ECO:0007669"/>
    <property type="project" value="UniProtKB-KW"/>
</dbReference>
<evidence type="ECO:0000256" key="7">
    <source>
        <dbReference type="ARBA" id="ARBA00022679"/>
    </source>
</evidence>
<keyword evidence="16" id="KW-0067">ATP-binding</keyword>
<evidence type="ECO:0000256" key="8">
    <source>
        <dbReference type="ARBA" id="ARBA00022695"/>
    </source>
</evidence>
<feature type="domain" description="CRESS-DNA virus Rep endonuclease" evidence="23">
    <location>
        <begin position="22"/>
        <end position="118"/>
    </location>
</feature>
<dbReference type="GO" id="GO:0004519">
    <property type="term" value="F:endonuclease activity"/>
    <property type="evidence" value="ECO:0007669"/>
    <property type="project" value="UniProtKB-KW"/>
</dbReference>
<evidence type="ECO:0000256" key="6">
    <source>
        <dbReference type="ARBA" id="ARBA00022562"/>
    </source>
</evidence>
<dbReference type="SUPFAM" id="SSF52540">
    <property type="entry name" value="P-loop containing nucleoside triphosphate hydrolases"/>
    <property type="match status" value="1"/>
</dbReference>
<dbReference type="GeneID" id="80538650"/>
<dbReference type="RefSeq" id="YP_010800183.1">
    <property type="nucleotide sequence ID" value="NC_076730.1"/>
</dbReference>
<dbReference type="EMBL" id="MN379590">
    <property type="protein sequence ID" value="QIR82205.1"/>
    <property type="molecule type" value="Genomic_DNA"/>
</dbReference>
<evidence type="ECO:0000256" key="17">
    <source>
        <dbReference type="ARBA" id="ARBA00023124"/>
    </source>
</evidence>
<evidence type="ECO:0000256" key="22">
    <source>
        <dbReference type="ARBA" id="ARBA00049360"/>
    </source>
</evidence>
<proteinExistence type="inferred from homology"/>
<evidence type="ECO:0000313" key="25">
    <source>
        <dbReference type="Proteomes" id="UP000830844"/>
    </source>
</evidence>
<dbReference type="Proteomes" id="UP000830844">
    <property type="component" value="Segment"/>
</dbReference>
<dbReference type="GO" id="GO:0046872">
    <property type="term" value="F:metal ion binding"/>
    <property type="evidence" value="ECO:0007669"/>
    <property type="project" value="UniProtKB-KW"/>
</dbReference>
<keyword evidence="12" id="KW-0547">Nucleotide-binding</keyword>
<keyword evidence="9" id="KW-0235">DNA replication</keyword>
<reference evidence="24" key="1">
    <citation type="submission" date="2019-08" db="EMBL/GenBank/DDBJ databases">
        <title>Identification of single stranded DNA viruses in chicken tracheal swab swabs.</title>
        <authorList>
            <person name="Chrzastek K."/>
            <person name="Kapczynski D."/>
            <person name="Kulkarni A."/>
            <person name="Chappell L."/>
            <person name="Schmidlin K."/>
            <person name="Varsani A."/>
        </authorList>
    </citation>
    <scope>NUCLEOTIDE SEQUENCE</scope>
    <source>
        <strain evidence="24">Mg5_2876</strain>
    </source>
</reference>
<dbReference type="GO" id="GO:0016779">
    <property type="term" value="F:nucleotidyltransferase activity"/>
    <property type="evidence" value="ECO:0007669"/>
    <property type="project" value="UniProtKB-KW"/>
</dbReference>
<evidence type="ECO:0000256" key="15">
    <source>
        <dbReference type="ARBA" id="ARBA00022806"/>
    </source>
</evidence>
<keyword evidence="25" id="KW-1185">Reference proteome</keyword>
<dbReference type="InterPro" id="IPR027417">
    <property type="entry name" value="P-loop_NTPase"/>
</dbReference>
<protein>
    <recommendedName>
        <fullName evidence="5">Replication-associated protein</fullName>
    </recommendedName>
    <alternativeName>
        <fullName evidence="20">ATP-dependent helicase Rep</fullName>
    </alternativeName>
    <alternativeName>
        <fullName evidence="21">RepP</fullName>
    </alternativeName>
</protein>
<accession>A0AAE6XNM5</accession>
<evidence type="ECO:0000256" key="4">
    <source>
        <dbReference type="ARBA" id="ARBA00008545"/>
    </source>
</evidence>
<evidence type="ECO:0000259" key="23">
    <source>
        <dbReference type="PROSITE" id="PS52020"/>
    </source>
</evidence>
<organism evidence="24 25">
    <name type="scientific">Chicken virus mg5_2876</name>
    <dbReference type="NCBI Taxonomy" id="2720907"/>
    <lineage>
        <taxon>Viruses</taxon>
        <taxon>Monodnaviria</taxon>
        <taxon>Shotokuvirae</taxon>
        <taxon>Cressdnaviricota</taxon>
        <taxon>Arfiviricetes</taxon>
        <taxon>Rivendellvirales</taxon>
        <taxon>Naryaviridae</taxon>
        <taxon>Nauglamirvirus</taxon>
        <taxon>Nauglamirvirus anduin</taxon>
    </lineage>
</organism>
<evidence type="ECO:0000256" key="19">
    <source>
        <dbReference type="ARBA" id="ARBA00023268"/>
    </source>
</evidence>
<dbReference type="Gene3D" id="3.40.50.300">
    <property type="entry name" value="P-loop containing nucleotide triphosphate hydrolases"/>
    <property type="match status" value="1"/>
</dbReference>
<evidence type="ECO:0000256" key="21">
    <source>
        <dbReference type="ARBA" id="ARBA00032243"/>
    </source>
</evidence>
<comment type="subcellular location">
    <subcellularLocation>
        <location evidence="3">Host nucleus</location>
    </subcellularLocation>
</comment>
<comment type="cofactor">
    <cofactor evidence="1">
        <name>Mn(2+)</name>
        <dbReference type="ChEBI" id="CHEBI:29035"/>
    </cofactor>
</comment>
<dbReference type="GO" id="GO:0003677">
    <property type="term" value="F:DNA binding"/>
    <property type="evidence" value="ECO:0007669"/>
    <property type="project" value="UniProtKB-KW"/>
</dbReference>
<dbReference type="KEGG" id="vg:80538650"/>
<keyword evidence="6" id="KW-1048">Host nucleus</keyword>
<dbReference type="InterPro" id="IPR000605">
    <property type="entry name" value="Helicase_SF3_ssDNA/RNA_vir"/>
</dbReference>
<evidence type="ECO:0000256" key="16">
    <source>
        <dbReference type="ARBA" id="ARBA00022840"/>
    </source>
</evidence>
<keyword evidence="8" id="KW-0548">Nucleotidyltransferase</keyword>
<dbReference type="GO" id="GO:0006260">
    <property type="term" value="P:DNA replication"/>
    <property type="evidence" value="ECO:0007669"/>
    <property type="project" value="UniProtKB-KW"/>
</dbReference>
<evidence type="ECO:0000256" key="20">
    <source>
        <dbReference type="ARBA" id="ARBA00030754"/>
    </source>
</evidence>
<keyword evidence="13" id="KW-0255">Endonuclease</keyword>
<keyword evidence="19" id="KW-0511">Multifunctional enzyme</keyword>
<dbReference type="PROSITE" id="PS52020">
    <property type="entry name" value="CRESS_DNA_REP"/>
    <property type="match status" value="1"/>
</dbReference>
<evidence type="ECO:0000256" key="12">
    <source>
        <dbReference type="ARBA" id="ARBA00022741"/>
    </source>
</evidence>
<keyword evidence="15" id="KW-0347">Helicase</keyword>
<evidence type="ECO:0000256" key="9">
    <source>
        <dbReference type="ARBA" id="ARBA00022705"/>
    </source>
</evidence>
<keyword evidence="10" id="KW-0540">Nuclease</keyword>
<dbReference type="GO" id="GO:0003723">
    <property type="term" value="F:RNA binding"/>
    <property type="evidence" value="ECO:0007669"/>
    <property type="project" value="InterPro"/>
</dbReference>
<dbReference type="GO" id="GO:0042025">
    <property type="term" value="C:host cell nucleus"/>
    <property type="evidence" value="ECO:0007669"/>
    <property type="project" value="UniProtKB-SubCell"/>
</dbReference>
<keyword evidence="7" id="KW-0808">Transferase</keyword>
<dbReference type="Pfam" id="PF00910">
    <property type="entry name" value="RNA_helicase"/>
    <property type="match status" value="1"/>
</dbReference>
<evidence type="ECO:0000313" key="24">
    <source>
        <dbReference type="EMBL" id="QIR82205.1"/>
    </source>
</evidence>
<evidence type="ECO:0000256" key="14">
    <source>
        <dbReference type="ARBA" id="ARBA00022801"/>
    </source>
</evidence>
<dbReference type="Gene3D" id="3.40.1310.20">
    <property type="match status" value="1"/>
</dbReference>
<dbReference type="GO" id="GO:0003724">
    <property type="term" value="F:RNA helicase activity"/>
    <property type="evidence" value="ECO:0007669"/>
    <property type="project" value="InterPro"/>
</dbReference>
<keyword evidence="17" id="KW-0190">Covalent protein-DNA linkage</keyword>
<evidence type="ECO:0000256" key="5">
    <source>
        <dbReference type="ARBA" id="ARBA00014531"/>
    </source>
</evidence>
<evidence type="ECO:0000256" key="11">
    <source>
        <dbReference type="ARBA" id="ARBA00022723"/>
    </source>
</evidence>
<dbReference type="GO" id="GO:0005524">
    <property type="term" value="F:ATP binding"/>
    <property type="evidence" value="ECO:0007669"/>
    <property type="project" value="UniProtKB-KW"/>
</dbReference>